<feature type="compositionally biased region" description="Low complexity" evidence="1">
    <location>
        <begin position="148"/>
        <end position="162"/>
    </location>
</feature>
<dbReference type="CDD" id="cd00067">
    <property type="entry name" value="GAL4"/>
    <property type="match status" value="1"/>
</dbReference>
<dbReference type="OrthoDB" id="4685598at2759"/>
<dbReference type="InterPro" id="IPR001138">
    <property type="entry name" value="Zn2Cys6_DnaBD"/>
</dbReference>
<gene>
    <name evidence="3" type="ORF">C2G38_2145210</name>
</gene>
<keyword evidence="4" id="KW-1185">Reference proteome</keyword>
<dbReference type="AlphaFoldDB" id="A0A397UXB0"/>
<evidence type="ECO:0000256" key="1">
    <source>
        <dbReference type="SAM" id="MobiDB-lite"/>
    </source>
</evidence>
<dbReference type="GO" id="GO:0008270">
    <property type="term" value="F:zinc ion binding"/>
    <property type="evidence" value="ECO:0007669"/>
    <property type="project" value="InterPro"/>
</dbReference>
<dbReference type="InterPro" id="IPR036864">
    <property type="entry name" value="Zn2-C6_fun-type_DNA-bd_sf"/>
</dbReference>
<comment type="caution">
    <text evidence="3">The sequence shown here is derived from an EMBL/GenBank/DDBJ whole genome shotgun (WGS) entry which is preliminary data.</text>
</comment>
<dbReference type="GO" id="GO:0000981">
    <property type="term" value="F:DNA-binding transcription factor activity, RNA polymerase II-specific"/>
    <property type="evidence" value="ECO:0007669"/>
    <property type="project" value="InterPro"/>
</dbReference>
<accession>A0A397UXB0</accession>
<feature type="domain" description="Zn(2)-C6 fungal-type" evidence="2">
    <location>
        <begin position="229"/>
        <end position="262"/>
    </location>
</feature>
<evidence type="ECO:0000313" key="3">
    <source>
        <dbReference type="EMBL" id="RIB12163.1"/>
    </source>
</evidence>
<dbReference type="SUPFAM" id="SSF57701">
    <property type="entry name" value="Zn2/Cys6 DNA-binding domain"/>
    <property type="match status" value="1"/>
</dbReference>
<evidence type="ECO:0000313" key="4">
    <source>
        <dbReference type="Proteomes" id="UP000266673"/>
    </source>
</evidence>
<dbReference type="EMBL" id="QKWP01001054">
    <property type="protein sequence ID" value="RIB12163.1"/>
    <property type="molecule type" value="Genomic_DNA"/>
</dbReference>
<dbReference type="PROSITE" id="PS00463">
    <property type="entry name" value="ZN2_CY6_FUNGAL_1"/>
    <property type="match status" value="1"/>
</dbReference>
<reference evidence="3 4" key="1">
    <citation type="submission" date="2018-06" db="EMBL/GenBank/DDBJ databases">
        <title>Comparative genomics reveals the genomic features of Rhizophagus irregularis, R. cerebriforme, R. diaphanum and Gigaspora rosea, and their symbiotic lifestyle signature.</title>
        <authorList>
            <person name="Morin E."/>
            <person name="San Clemente H."/>
            <person name="Chen E.C.H."/>
            <person name="De La Providencia I."/>
            <person name="Hainaut M."/>
            <person name="Kuo A."/>
            <person name="Kohler A."/>
            <person name="Murat C."/>
            <person name="Tang N."/>
            <person name="Roy S."/>
            <person name="Loubradou J."/>
            <person name="Henrissat B."/>
            <person name="Grigoriev I.V."/>
            <person name="Corradi N."/>
            <person name="Roux C."/>
            <person name="Martin F.M."/>
        </authorList>
    </citation>
    <scope>NUCLEOTIDE SEQUENCE [LARGE SCALE GENOMIC DNA]</scope>
    <source>
        <strain evidence="3 4">DAOM 194757</strain>
    </source>
</reference>
<feature type="compositionally biased region" description="Basic and acidic residues" evidence="1">
    <location>
        <begin position="166"/>
        <end position="183"/>
    </location>
</feature>
<name>A0A397UXB0_9GLOM</name>
<dbReference type="Proteomes" id="UP000266673">
    <property type="component" value="Unassembled WGS sequence"/>
</dbReference>
<evidence type="ECO:0000259" key="2">
    <source>
        <dbReference type="PROSITE" id="PS50048"/>
    </source>
</evidence>
<sequence length="264" mass="30334">MASSPFSFSFEYQNERLQLQSPKNQQEGFPFLSEGYQINNITYPNYQYSPESHQGQYQNLQVISLDSEHQFDNNKRMSDFNKNEFDSTIAPCEFDSSLFDHPSTSPIFEPAVDFSTVSSIRQLDFLNIPWSSHVTNIASDGTMSSVNSLTSSLSSKRSPTKSANSRSRENKIEPISKNDAARESRRKITNLKKQVYKLQTRIAVLEKELEEESIDKYDRDFPGKRKLIACDICRVQKKRCVGGEIRTKSCENCKKKKKICSYIQ</sequence>
<proteinExistence type="predicted"/>
<dbReference type="PROSITE" id="PS50048">
    <property type="entry name" value="ZN2_CY6_FUNGAL_2"/>
    <property type="match status" value="1"/>
</dbReference>
<organism evidence="3 4">
    <name type="scientific">Gigaspora rosea</name>
    <dbReference type="NCBI Taxonomy" id="44941"/>
    <lineage>
        <taxon>Eukaryota</taxon>
        <taxon>Fungi</taxon>
        <taxon>Fungi incertae sedis</taxon>
        <taxon>Mucoromycota</taxon>
        <taxon>Glomeromycotina</taxon>
        <taxon>Glomeromycetes</taxon>
        <taxon>Diversisporales</taxon>
        <taxon>Gigasporaceae</taxon>
        <taxon>Gigaspora</taxon>
    </lineage>
</organism>
<protein>
    <recommendedName>
        <fullName evidence="2">Zn(2)-C6 fungal-type domain-containing protein</fullName>
    </recommendedName>
</protein>
<feature type="region of interest" description="Disordered" evidence="1">
    <location>
        <begin position="148"/>
        <end position="184"/>
    </location>
</feature>